<organism evidence="1 2">
    <name type="scientific">Candidatus Desulfolinea nitratireducens</name>
    <dbReference type="NCBI Taxonomy" id="2841698"/>
    <lineage>
        <taxon>Bacteria</taxon>
        <taxon>Bacillati</taxon>
        <taxon>Chloroflexota</taxon>
        <taxon>Anaerolineae</taxon>
        <taxon>Anaerolineales</taxon>
        <taxon>Anaerolineales incertae sedis</taxon>
        <taxon>Candidatus Desulfolinea</taxon>
    </lineage>
</organism>
<dbReference type="InterPro" id="IPR013321">
    <property type="entry name" value="Arc_rbn_hlx_hlx"/>
</dbReference>
<dbReference type="InterPro" id="IPR010985">
    <property type="entry name" value="Ribbon_hlx_hlx"/>
</dbReference>
<evidence type="ECO:0000313" key="2">
    <source>
        <dbReference type="Proteomes" id="UP000614469"/>
    </source>
</evidence>
<dbReference type="GO" id="GO:0006355">
    <property type="term" value="P:regulation of DNA-templated transcription"/>
    <property type="evidence" value="ECO:0007669"/>
    <property type="project" value="InterPro"/>
</dbReference>
<sequence>MSTLHVRSVPDELYQYIQSLAQKSNRSLTAQVISMLNQAAEEEKRREKQKQTLYAIKNRRFQVAEDAPTSLELLRDDRSR</sequence>
<evidence type="ECO:0008006" key="3">
    <source>
        <dbReference type="Google" id="ProtNLM"/>
    </source>
</evidence>
<dbReference type="AlphaFoldDB" id="A0A8J6NJT2"/>
<protein>
    <recommendedName>
        <fullName evidence="3">CopG-like ribbon-helix-helix domain-containing protein</fullName>
    </recommendedName>
</protein>
<gene>
    <name evidence="1" type="ORF">H8E29_07635</name>
</gene>
<evidence type="ECO:0000313" key="1">
    <source>
        <dbReference type="EMBL" id="MBC8335117.1"/>
    </source>
</evidence>
<dbReference type="SUPFAM" id="SSF47598">
    <property type="entry name" value="Ribbon-helix-helix"/>
    <property type="match status" value="1"/>
</dbReference>
<comment type="caution">
    <text evidence="1">The sequence shown here is derived from an EMBL/GenBank/DDBJ whole genome shotgun (WGS) entry which is preliminary data.</text>
</comment>
<reference evidence="1 2" key="1">
    <citation type="submission" date="2020-08" db="EMBL/GenBank/DDBJ databases">
        <title>Bridging the membrane lipid divide: bacteria of the FCB group superphylum have the potential to synthesize archaeal ether lipids.</title>
        <authorList>
            <person name="Villanueva L."/>
            <person name="Von Meijenfeldt F.A.B."/>
            <person name="Westbye A.B."/>
            <person name="Yadav S."/>
            <person name="Hopmans E.C."/>
            <person name="Dutilh B.E."/>
            <person name="Sinninghe Damste J.S."/>
        </authorList>
    </citation>
    <scope>NUCLEOTIDE SEQUENCE [LARGE SCALE GENOMIC DNA]</scope>
    <source>
        <strain evidence="1">NIOZ-UU36</strain>
    </source>
</reference>
<dbReference type="EMBL" id="JACNJN010000092">
    <property type="protein sequence ID" value="MBC8335117.1"/>
    <property type="molecule type" value="Genomic_DNA"/>
</dbReference>
<name>A0A8J6NJT2_9CHLR</name>
<proteinExistence type="predicted"/>
<accession>A0A8J6NJT2</accession>
<dbReference type="Gene3D" id="1.10.1220.10">
    <property type="entry name" value="Met repressor-like"/>
    <property type="match status" value="1"/>
</dbReference>
<dbReference type="Proteomes" id="UP000614469">
    <property type="component" value="Unassembled WGS sequence"/>
</dbReference>